<dbReference type="Gene3D" id="3.40.50.150">
    <property type="entry name" value="Vaccinia Virus protein VP39"/>
    <property type="match status" value="1"/>
</dbReference>
<protein>
    <recommendedName>
        <fullName evidence="4">Methyltransferase type 11 domain-containing protein</fullName>
    </recommendedName>
</protein>
<evidence type="ECO:0000256" key="2">
    <source>
        <dbReference type="ARBA" id="ARBA00022603"/>
    </source>
</evidence>
<evidence type="ECO:0000259" key="4">
    <source>
        <dbReference type="Pfam" id="PF08241"/>
    </source>
</evidence>
<dbReference type="GO" id="GO:0032259">
    <property type="term" value="P:methylation"/>
    <property type="evidence" value="ECO:0007669"/>
    <property type="project" value="UniProtKB-KW"/>
</dbReference>
<proteinExistence type="inferred from homology"/>
<keyword evidence="2" id="KW-0489">Methyltransferase</keyword>
<dbReference type="Proteomes" id="UP000007110">
    <property type="component" value="Unassembled WGS sequence"/>
</dbReference>
<evidence type="ECO:0000313" key="6">
    <source>
        <dbReference type="Proteomes" id="UP000007110"/>
    </source>
</evidence>
<comment type="similarity">
    <text evidence="1">Belongs to the methyltransferase superfamily.</text>
</comment>
<reference evidence="5" key="2">
    <citation type="submission" date="2021-01" db="UniProtKB">
        <authorList>
            <consortium name="EnsemblMetazoa"/>
        </authorList>
    </citation>
    <scope>IDENTIFICATION</scope>
</reference>
<dbReference type="Pfam" id="PF08241">
    <property type="entry name" value="Methyltransf_11"/>
    <property type="match status" value="1"/>
</dbReference>
<organism evidence="5 6">
    <name type="scientific">Strongylocentrotus purpuratus</name>
    <name type="common">Purple sea urchin</name>
    <dbReference type="NCBI Taxonomy" id="7668"/>
    <lineage>
        <taxon>Eukaryota</taxon>
        <taxon>Metazoa</taxon>
        <taxon>Echinodermata</taxon>
        <taxon>Eleutherozoa</taxon>
        <taxon>Echinozoa</taxon>
        <taxon>Echinoidea</taxon>
        <taxon>Euechinoidea</taxon>
        <taxon>Echinacea</taxon>
        <taxon>Camarodonta</taxon>
        <taxon>Echinidea</taxon>
        <taxon>Strongylocentrotidae</taxon>
        <taxon>Strongylocentrotus</taxon>
    </lineage>
</organism>
<sequence length="278" mass="31706">MSRFFEDADTAKNYLRYRPGYSNEVVDTMISFLAAKRAGPYELALDVGCGSGQLTRSLSTHFARVIGLDISEAQIDAAQTVPNPQNVSFSKALCPIVIVTCRVGRAENLPAADASVDIITSATASHYFNWDIFGKEVERVLKPNGCLVALSYDFFYIEHQDEGVAKKLAECIESHMDYITNSELRKSTPEDYLTYRDQYKECLPLSYTDQERIDMTMNKTMNLREFIEFHKTWANFIKLHNEDPDATLAHFEKKNLMNIRPLRGLIDSKIKEFIRNCI</sequence>
<dbReference type="AlphaFoldDB" id="A0A7M7NG73"/>
<dbReference type="OrthoDB" id="506498at2759"/>
<dbReference type="KEGG" id="spu:100892755"/>
<dbReference type="RefSeq" id="XP_030835972.1">
    <property type="nucleotide sequence ID" value="XM_030980112.1"/>
</dbReference>
<evidence type="ECO:0000256" key="1">
    <source>
        <dbReference type="ARBA" id="ARBA00008361"/>
    </source>
</evidence>
<dbReference type="GeneID" id="100892755"/>
<dbReference type="InterPro" id="IPR013216">
    <property type="entry name" value="Methyltransf_11"/>
</dbReference>
<dbReference type="GO" id="GO:0008757">
    <property type="term" value="F:S-adenosylmethionine-dependent methyltransferase activity"/>
    <property type="evidence" value="ECO:0007669"/>
    <property type="project" value="InterPro"/>
</dbReference>
<accession>A0A7M7NG73</accession>
<keyword evidence="3" id="KW-0808">Transferase</keyword>
<reference evidence="6" key="1">
    <citation type="submission" date="2015-02" db="EMBL/GenBank/DDBJ databases">
        <title>Genome sequencing for Strongylocentrotus purpuratus.</title>
        <authorList>
            <person name="Murali S."/>
            <person name="Liu Y."/>
            <person name="Vee V."/>
            <person name="English A."/>
            <person name="Wang M."/>
            <person name="Skinner E."/>
            <person name="Han Y."/>
            <person name="Muzny D.M."/>
            <person name="Worley K.C."/>
            <person name="Gibbs R.A."/>
        </authorList>
    </citation>
    <scope>NUCLEOTIDE SEQUENCE</scope>
</reference>
<dbReference type="EnsemblMetazoa" id="XM_030980112">
    <property type="protein sequence ID" value="XP_030835972"/>
    <property type="gene ID" value="LOC100892755"/>
</dbReference>
<dbReference type="CDD" id="cd02440">
    <property type="entry name" value="AdoMet_MTases"/>
    <property type="match status" value="1"/>
</dbReference>
<dbReference type="SUPFAM" id="SSF53335">
    <property type="entry name" value="S-adenosyl-L-methionine-dependent methyltransferases"/>
    <property type="match status" value="1"/>
</dbReference>
<dbReference type="InParanoid" id="A0A7M7NG73"/>
<keyword evidence="6" id="KW-1185">Reference proteome</keyword>
<dbReference type="PANTHER" id="PTHR44942:SF4">
    <property type="entry name" value="METHYLTRANSFERASE TYPE 11 DOMAIN-CONTAINING PROTEIN"/>
    <property type="match status" value="1"/>
</dbReference>
<feature type="domain" description="Methyltransferase type 11" evidence="4">
    <location>
        <begin position="45"/>
        <end position="148"/>
    </location>
</feature>
<dbReference type="PANTHER" id="PTHR44942">
    <property type="entry name" value="METHYLTRANSF_11 DOMAIN-CONTAINING PROTEIN"/>
    <property type="match status" value="1"/>
</dbReference>
<dbReference type="InterPro" id="IPR029063">
    <property type="entry name" value="SAM-dependent_MTases_sf"/>
</dbReference>
<evidence type="ECO:0000313" key="5">
    <source>
        <dbReference type="EnsemblMetazoa" id="XP_030835972"/>
    </source>
</evidence>
<dbReference type="InterPro" id="IPR051052">
    <property type="entry name" value="Diverse_substrate_MTase"/>
</dbReference>
<name>A0A7M7NG73_STRPU</name>
<evidence type="ECO:0000256" key="3">
    <source>
        <dbReference type="ARBA" id="ARBA00022679"/>
    </source>
</evidence>